<keyword evidence="2" id="KW-1185">Reference proteome</keyword>
<gene>
    <name evidence="1" type="ORF">LPTSP2_38390</name>
</gene>
<evidence type="ECO:0000313" key="2">
    <source>
        <dbReference type="Proteomes" id="UP000245206"/>
    </source>
</evidence>
<dbReference type="EMBL" id="BFAZ01000014">
    <property type="protein sequence ID" value="GBF44536.1"/>
    <property type="molecule type" value="Genomic_DNA"/>
</dbReference>
<dbReference type="AlphaFoldDB" id="A0A2P2DIQ1"/>
<protein>
    <submittedName>
        <fullName evidence="1">Uncharacterized protein</fullName>
    </submittedName>
</protein>
<dbReference type="Proteomes" id="UP000245206">
    <property type="component" value="Unassembled WGS sequence"/>
</dbReference>
<proteinExistence type="predicted"/>
<comment type="caution">
    <text evidence="1">The sequence shown here is derived from an EMBL/GenBank/DDBJ whole genome shotgun (WGS) entry which is preliminary data.</text>
</comment>
<sequence>MNVRELNNKHSKIIEQGFGGIESNFEPITNYLDRLLRLLIHRNPSLRLKQIKMKCQEVCFKSNLHDLYNDDDRQRDRNVSVKIQSKLDKQRTRY</sequence>
<reference evidence="2" key="1">
    <citation type="journal article" date="2019" name="Microbiol. Immunol.">
        <title>Molecular and phenotypic characterization of Leptospira johnsonii sp. nov., Leptospira ellinghausenii sp. nov. and Leptospira ryugenii sp. nov. isolated from soil and water in Japan.</title>
        <authorList>
            <person name="Masuzawa T."/>
            <person name="Saito M."/>
            <person name="Nakao R."/>
            <person name="Nikaido Y."/>
            <person name="Matsumoto M."/>
            <person name="Ogawa M."/>
            <person name="Yokoyama M."/>
            <person name="Hidaka Y."/>
            <person name="Tomita J."/>
            <person name="Sakakibara K."/>
            <person name="Suzuki K."/>
            <person name="Yasuda S."/>
            <person name="Sato H."/>
            <person name="Yamaguchi M."/>
            <person name="Yoshida S.I."/>
            <person name="Koizumi N."/>
            <person name="Kawamura Y."/>
        </authorList>
    </citation>
    <scope>NUCLEOTIDE SEQUENCE [LARGE SCALE GENOMIC DNA]</scope>
    <source>
        <strain evidence="2">E18</strain>
    </source>
</reference>
<evidence type="ECO:0000313" key="1">
    <source>
        <dbReference type="EMBL" id="GBF44536.1"/>
    </source>
</evidence>
<organism evidence="1 2">
    <name type="scientific">Leptospira ellinghausenii</name>
    <dbReference type="NCBI Taxonomy" id="1917822"/>
    <lineage>
        <taxon>Bacteria</taxon>
        <taxon>Pseudomonadati</taxon>
        <taxon>Spirochaetota</taxon>
        <taxon>Spirochaetia</taxon>
        <taxon>Leptospirales</taxon>
        <taxon>Leptospiraceae</taxon>
        <taxon>Leptospira</taxon>
    </lineage>
</organism>
<accession>A0A2P2DIQ1</accession>
<name>A0A2P2DIQ1_9LEPT</name>